<accession>A0A502FUX3</accession>
<keyword evidence="3" id="KW-1003">Cell membrane</keyword>
<evidence type="ECO:0000313" key="9">
    <source>
        <dbReference type="Proteomes" id="UP000317078"/>
    </source>
</evidence>
<comment type="subcellular location">
    <subcellularLocation>
        <location evidence="1">Cell membrane</location>
        <topology evidence="1">Multi-pass membrane protein</topology>
    </subcellularLocation>
</comment>
<dbReference type="InterPro" id="IPR050833">
    <property type="entry name" value="Poly_Biosynth_Transport"/>
</dbReference>
<keyword evidence="6 7" id="KW-0472">Membrane</keyword>
<feature type="transmembrane region" description="Helical" evidence="7">
    <location>
        <begin position="322"/>
        <end position="343"/>
    </location>
</feature>
<sequence>MVSVRRSLAWMSLGQGSLFVLQFGVMVVVARLLTPYDMGVFAVAVAIVGLLSTIRSLGLQGYIVRAPDLAPPLVATVFTINAALAVLVALAIAGLAQLGGALLGDPSVQRLLLAMVVVPLLNIFEILPGAYIERRGDFRSVAFINVTRYGTANLAVLGFALAGHSYMSLAYGQIISAVVAMVLTNAIGWRHVSLRLGLDQWREVTRYGTQMLTISGVNLLANRVSEIVLGRVLGLEALGLYTRASGVTGMLWENLHVVLMRVLFVDFAEQRRQGRSLREPYLGIVGNLTAVLWPMLIGLAVVSGPAMTLLYGPNWTASALPLSILCVSMALWVPMAMTGEILVVCHETARQSRYELIRAPVGLLLFTAGCFVSIVAAAAARLLETVFTILLYRSHVERLTETRWADYVPILSRSGFLTGVAVLPAAMVMAAHGWAATTPIALVATAIGVGVLGWLVTLRALRHPLFDEGMRLLARFRPA</sequence>
<proteinExistence type="inferred from homology"/>
<evidence type="ECO:0000256" key="7">
    <source>
        <dbReference type="SAM" id="Phobius"/>
    </source>
</evidence>
<feature type="transmembrane region" description="Helical" evidence="7">
    <location>
        <begin position="12"/>
        <end position="33"/>
    </location>
</feature>
<comment type="similarity">
    <text evidence="2">Belongs to the polysaccharide synthase family.</text>
</comment>
<dbReference type="Proteomes" id="UP000317078">
    <property type="component" value="Unassembled WGS sequence"/>
</dbReference>
<feature type="transmembrane region" description="Helical" evidence="7">
    <location>
        <begin position="143"/>
        <end position="163"/>
    </location>
</feature>
<protein>
    <submittedName>
        <fullName evidence="8">Polysaccharide biosynthesis protein</fullName>
    </submittedName>
</protein>
<evidence type="ECO:0000256" key="6">
    <source>
        <dbReference type="ARBA" id="ARBA00023136"/>
    </source>
</evidence>
<dbReference type="OrthoDB" id="8448304at2"/>
<evidence type="ECO:0000256" key="5">
    <source>
        <dbReference type="ARBA" id="ARBA00022989"/>
    </source>
</evidence>
<evidence type="ECO:0000256" key="3">
    <source>
        <dbReference type="ARBA" id="ARBA00022475"/>
    </source>
</evidence>
<dbReference type="AlphaFoldDB" id="A0A502FUX3"/>
<evidence type="ECO:0000256" key="4">
    <source>
        <dbReference type="ARBA" id="ARBA00022692"/>
    </source>
</evidence>
<feature type="transmembrane region" description="Helical" evidence="7">
    <location>
        <begin position="169"/>
        <end position="189"/>
    </location>
</feature>
<feature type="transmembrane region" description="Helical" evidence="7">
    <location>
        <begin position="440"/>
        <end position="461"/>
    </location>
</feature>
<dbReference type="PANTHER" id="PTHR30250">
    <property type="entry name" value="PST FAMILY PREDICTED COLANIC ACID TRANSPORTER"/>
    <property type="match status" value="1"/>
</dbReference>
<keyword evidence="9" id="KW-1185">Reference proteome</keyword>
<reference evidence="8 9" key="1">
    <citation type="journal article" date="2019" name="Environ. Microbiol.">
        <title>Species interactions and distinct microbial communities in high Arctic permafrost affected cryosols are associated with the CH4 and CO2 gas fluxes.</title>
        <authorList>
            <person name="Altshuler I."/>
            <person name="Hamel J."/>
            <person name="Turney S."/>
            <person name="Magnuson E."/>
            <person name="Levesque R."/>
            <person name="Greer C."/>
            <person name="Whyte L.G."/>
        </authorList>
    </citation>
    <scope>NUCLEOTIDE SEQUENCE [LARGE SCALE GENOMIC DNA]</scope>
    <source>
        <strain evidence="8 9">S9.3B</strain>
    </source>
</reference>
<feature type="transmembrane region" description="Helical" evidence="7">
    <location>
        <begin position="363"/>
        <end position="390"/>
    </location>
</feature>
<comment type="caution">
    <text evidence="8">The sequence shown here is derived from an EMBL/GenBank/DDBJ whole genome shotgun (WGS) entry which is preliminary data.</text>
</comment>
<gene>
    <name evidence="8" type="ORF">EAH89_17005</name>
</gene>
<dbReference type="PANTHER" id="PTHR30250:SF10">
    <property type="entry name" value="LIPOPOLYSACCHARIDE BIOSYNTHESIS PROTEIN WZXC"/>
    <property type="match status" value="1"/>
</dbReference>
<dbReference type="EMBL" id="RCZP01000018">
    <property type="protein sequence ID" value="TPG53221.1"/>
    <property type="molecule type" value="Genomic_DNA"/>
</dbReference>
<keyword evidence="5 7" id="KW-1133">Transmembrane helix</keyword>
<name>A0A502FUX3_9PROT</name>
<feature type="transmembrane region" description="Helical" evidence="7">
    <location>
        <begin position="281"/>
        <end position="302"/>
    </location>
</feature>
<feature type="transmembrane region" description="Helical" evidence="7">
    <location>
        <begin position="69"/>
        <end position="99"/>
    </location>
</feature>
<feature type="transmembrane region" description="Helical" evidence="7">
    <location>
        <begin position="111"/>
        <end position="131"/>
    </location>
</feature>
<organism evidence="8 9">
    <name type="scientific">Muricoccus nepalensis</name>
    <dbReference type="NCBI Taxonomy" id="1854500"/>
    <lineage>
        <taxon>Bacteria</taxon>
        <taxon>Pseudomonadati</taxon>
        <taxon>Pseudomonadota</taxon>
        <taxon>Alphaproteobacteria</taxon>
        <taxon>Acetobacterales</taxon>
        <taxon>Roseomonadaceae</taxon>
        <taxon>Muricoccus</taxon>
    </lineage>
</organism>
<evidence type="ECO:0000256" key="2">
    <source>
        <dbReference type="ARBA" id="ARBA00007430"/>
    </source>
</evidence>
<dbReference type="GO" id="GO:0005886">
    <property type="term" value="C:plasma membrane"/>
    <property type="evidence" value="ECO:0007669"/>
    <property type="project" value="UniProtKB-SubCell"/>
</dbReference>
<feature type="transmembrane region" description="Helical" evidence="7">
    <location>
        <begin position="39"/>
        <end position="57"/>
    </location>
</feature>
<evidence type="ECO:0000313" key="8">
    <source>
        <dbReference type="EMBL" id="TPG53221.1"/>
    </source>
</evidence>
<evidence type="ECO:0000256" key="1">
    <source>
        <dbReference type="ARBA" id="ARBA00004651"/>
    </source>
</evidence>
<dbReference type="Pfam" id="PF13440">
    <property type="entry name" value="Polysacc_synt_3"/>
    <property type="match status" value="1"/>
</dbReference>
<keyword evidence="4 7" id="KW-0812">Transmembrane</keyword>